<dbReference type="Proteomes" id="UP000095605">
    <property type="component" value="Unassembled WGS sequence"/>
</dbReference>
<dbReference type="EMBL" id="LPNL01000003">
    <property type="protein sequence ID" value="OEJ89843.1"/>
    <property type="molecule type" value="Genomic_DNA"/>
</dbReference>
<protein>
    <submittedName>
        <fullName evidence="1">Uncharacterized protein</fullName>
    </submittedName>
</protein>
<dbReference type="OrthoDB" id="3971087at2759"/>
<proteinExistence type="predicted"/>
<sequence>MELLDENQDFTKSHKRYAKLIEKCENIIETIFRSMTSKKLIYLCFPSETVMNFEQELVLMFENIRQNLKGLNRDIVLTGLTESAGLEERLNSLDEVIAIAIHKSEMLKDVVGKEGWESPRVQRIMEEEIFDPVLLKTSDFLRSDNHHLLVNTLIPELQKRNEFLKEKVHALEEETVKNINILTDKSVKINQSIVESISKYESSSPEYIASVNQLRKAAVSFIENELDFDVPEQIV</sequence>
<keyword evidence="2" id="KW-1185">Reference proteome</keyword>
<dbReference type="AlphaFoldDB" id="A0A1E5RT03"/>
<evidence type="ECO:0000313" key="2">
    <source>
        <dbReference type="Proteomes" id="UP000095605"/>
    </source>
</evidence>
<accession>A0A1E5RT03</accession>
<gene>
    <name evidence="1" type="ORF">AWRI3578_g1070</name>
</gene>
<organism evidence="1 2">
    <name type="scientific">Hanseniaspora opuntiae</name>
    <dbReference type="NCBI Taxonomy" id="211096"/>
    <lineage>
        <taxon>Eukaryota</taxon>
        <taxon>Fungi</taxon>
        <taxon>Dikarya</taxon>
        <taxon>Ascomycota</taxon>
        <taxon>Saccharomycotina</taxon>
        <taxon>Saccharomycetes</taxon>
        <taxon>Saccharomycodales</taxon>
        <taxon>Saccharomycodaceae</taxon>
        <taxon>Hanseniaspora</taxon>
    </lineage>
</organism>
<comment type="caution">
    <text evidence="1">The sequence shown here is derived from an EMBL/GenBank/DDBJ whole genome shotgun (WGS) entry which is preliminary data.</text>
</comment>
<name>A0A1E5RT03_9ASCO</name>
<evidence type="ECO:0000313" key="1">
    <source>
        <dbReference type="EMBL" id="OEJ89843.1"/>
    </source>
</evidence>
<reference evidence="2" key="1">
    <citation type="journal article" date="2016" name="Genome Announc.">
        <title>Genome sequences of three species of Hanseniaspora isolated from spontaneous wine fermentations.</title>
        <authorList>
            <person name="Sternes P.R."/>
            <person name="Lee D."/>
            <person name="Kutyna D.R."/>
            <person name="Borneman A.R."/>
        </authorList>
    </citation>
    <scope>NUCLEOTIDE SEQUENCE [LARGE SCALE GENOMIC DNA]</scope>
    <source>
        <strain evidence="2">AWRI3578</strain>
    </source>
</reference>